<dbReference type="AlphaFoldDB" id="A0ABD3I8J2"/>
<protein>
    <submittedName>
        <fullName evidence="1">Uncharacterized protein</fullName>
    </submittedName>
</protein>
<proteinExistence type="predicted"/>
<comment type="caution">
    <text evidence="1">The sequence shown here is derived from an EMBL/GenBank/DDBJ whole genome shotgun (WGS) entry which is preliminary data.</text>
</comment>
<gene>
    <name evidence="1" type="ORF">R1sor_017984</name>
</gene>
<name>A0ABD3I8J2_9MARC</name>
<keyword evidence="2" id="KW-1185">Reference proteome</keyword>
<dbReference type="EMBL" id="JBJQOH010000001">
    <property type="protein sequence ID" value="KAL3699962.1"/>
    <property type="molecule type" value="Genomic_DNA"/>
</dbReference>
<organism evidence="1 2">
    <name type="scientific">Riccia sorocarpa</name>
    <dbReference type="NCBI Taxonomy" id="122646"/>
    <lineage>
        <taxon>Eukaryota</taxon>
        <taxon>Viridiplantae</taxon>
        <taxon>Streptophyta</taxon>
        <taxon>Embryophyta</taxon>
        <taxon>Marchantiophyta</taxon>
        <taxon>Marchantiopsida</taxon>
        <taxon>Marchantiidae</taxon>
        <taxon>Marchantiales</taxon>
        <taxon>Ricciaceae</taxon>
        <taxon>Riccia</taxon>
    </lineage>
</organism>
<accession>A0ABD3I8J2</accession>
<sequence>MIWKKSRKIYLPVGTSRDKFFAEGDACTSYFFRKFKKRRSRTTLTKLKDKDGVLTEDQKDISRLVQDNFTLLYSAKSQSSQERSAVDLILQDSQRVVSPQQAALLQDEPSERELLDSLLLLPSGKSPGPDGMGTEVMRILWPFIGGLYFRAVLELWASGSLLPYYKDGLISLLPKEDSVANVLLLLRLVELASGGKANILKSKVLMLGKCRRFPAWLSGIGLKLVDKRDVTVYLGAPLTTVWHGSDNGDNLLGRLEGKAEFFAATSLSFEFKKRTLKSFDQLLHEYVWSTDVDGRKKQSLSAWDSLIMPVSGGGLGVFSAEDFQTALISRSILKALQDPDASL</sequence>
<dbReference type="Proteomes" id="UP001633002">
    <property type="component" value="Unassembled WGS sequence"/>
</dbReference>
<evidence type="ECO:0000313" key="2">
    <source>
        <dbReference type="Proteomes" id="UP001633002"/>
    </source>
</evidence>
<evidence type="ECO:0000313" key="1">
    <source>
        <dbReference type="EMBL" id="KAL3699962.1"/>
    </source>
</evidence>
<reference evidence="1 2" key="1">
    <citation type="submission" date="2024-09" db="EMBL/GenBank/DDBJ databases">
        <title>Chromosome-scale assembly of Riccia sorocarpa.</title>
        <authorList>
            <person name="Paukszto L."/>
        </authorList>
    </citation>
    <scope>NUCLEOTIDE SEQUENCE [LARGE SCALE GENOMIC DNA]</scope>
    <source>
        <strain evidence="1">LP-2024</strain>
        <tissue evidence="1">Aerial parts of the thallus</tissue>
    </source>
</reference>